<keyword evidence="2" id="KW-0001">2Fe-2S</keyword>
<keyword evidence="3" id="KW-0479">Metal-binding</keyword>
<dbReference type="SUPFAM" id="SSF50022">
    <property type="entry name" value="ISP domain"/>
    <property type="match status" value="1"/>
</dbReference>
<dbReference type="InterPro" id="IPR015879">
    <property type="entry name" value="Ring_hydroxy_dOase_asu_C_dom"/>
</dbReference>
<gene>
    <name evidence="8" type="ORF">GCM10009843_09780</name>
</gene>
<evidence type="ECO:0000256" key="6">
    <source>
        <dbReference type="ARBA" id="ARBA00023014"/>
    </source>
</evidence>
<dbReference type="Gene3D" id="3.90.380.10">
    <property type="entry name" value="Naphthalene 1,2-dioxygenase Alpha Subunit, Chain A, domain 1"/>
    <property type="match status" value="2"/>
</dbReference>
<keyword evidence="6" id="KW-0411">Iron-sulfur</keyword>
<dbReference type="Pfam" id="PF00848">
    <property type="entry name" value="Ring_hydroxyl_A"/>
    <property type="match status" value="1"/>
</dbReference>
<dbReference type="Proteomes" id="UP001500575">
    <property type="component" value="Unassembled WGS sequence"/>
</dbReference>
<dbReference type="PANTHER" id="PTHR43756:SF5">
    <property type="entry name" value="CHOLINE MONOOXYGENASE, CHLOROPLASTIC"/>
    <property type="match status" value="1"/>
</dbReference>
<dbReference type="CDD" id="cd08884">
    <property type="entry name" value="RHO_alpha_C_GbcA-like"/>
    <property type="match status" value="1"/>
</dbReference>
<evidence type="ECO:0000259" key="7">
    <source>
        <dbReference type="PROSITE" id="PS51296"/>
    </source>
</evidence>
<dbReference type="InterPro" id="IPR036922">
    <property type="entry name" value="Rieske_2Fe-2S_sf"/>
</dbReference>
<evidence type="ECO:0000256" key="2">
    <source>
        <dbReference type="ARBA" id="ARBA00022714"/>
    </source>
</evidence>
<keyword evidence="5" id="KW-0408">Iron</keyword>
<protein>
    <submittedName>
        <fullName evidence="8">Aromatic ring-hydroxylating dioxygenase subunit alpha</fullName>
    </submittedName>
</protein>
<dbReference type="EMBL" id="BAAAQQ010000002">
    <property type="protein sequence ID" value="GAA2118144.1"/>
    <property type="molecule type" value="Genomic_DNA"/>
</dbReference>
<evidence type="ECO:0000256" key="1">
    <source>
        <dbReference type="ARBA" id="ARBA00001962"/>
    </source>
</evidence>
<evidence type="ECO:0000256" key="5">
    <source>
        <dbReference type="ARBA" id="ARBA00023004"/>
    </source>
</evidence>
<evidence type="ECO:0000313" key="8">
    <source>
        <dbReference type="EMBL" id="GAA2118144.1"/>
    </source>
</evidence>
<dbReference type="PANTHER" id="PTHR43756">
    <property type="entry name" value="CHOLINE MONOOXYGENASE, CHLOROPLASTIC"/>
    <property type="match status" value="1"/>
</dbReference>
<evidence type="ECO:0000256" key="3">
    <source>
        <dbReference type="ARBA" id="ARBA00022723"/>
    </source>
</evidence>
<feature type="domain" description="Rieske" evidence="7">
    <location>
        <begin position="31"/>
        <end position="145"/>
    </location>
</feature>
<keyword evidence="9" id="KW-1185">Reference proteome</keyword>
<accession>A0ABP5JKE2</accession>
<dbReference type="InterPro" id="IPR001663">
    <property type="entry name" value="Rng_hydr_dOase-A"/>
</dbReference>
<reference evidence="9" key="1">
    <citation type="journal article" date="2019" name="Int. J. Syst. Evol. Microbiol.">
        <title>The Global Catalogue of Microorganisms (GCM) 10K type strain sequencing project: providing services to taxonomists for standard genome sequencing and annotation.</title>
        <authorList>
            <consortium name="The Broad Institute Genomics Platform"/>
            <consortium name="The Broad Institute Genome Sequencing Center for Infectious Disease"/>
            <person name="Wu L."/>
            <person name="Ma J."/>
        </authorList>
    </citation>
    <scope>NUCLEOTIDE SEQUENCE [LARGE SCALE GENOMIC DNA]</scope>
    <source>
        <strain evidence="9">JCM 16021</strain>
    </source>
</reference>
<dbReference type="InterPro" id="IPR017941">
    <property type="entry name" value="Rieske_2Fe-2S"/>
</dbReference>
<evidence type="ECO:0000256" key="4">
    <source>
        <dbReference type="ARBA" id="ARBA00023002"/>
    </source>
</evidence>
<dbReference type="CDD" id="cd03469">
    <property type="entry name" value="Rieske_RO_Alpha_N"/>
    <property type="match status" value="1"/>
</dbReference>
<evidence type="ECO:0000313" key="9">
    <source>
        <dbReference type="Proteomes" id="UP001500575"/>
    </source>
</evidence>
<organism evidence="8 9">
    <name type="scientific">Nocardioides bigeumensis</name>
    <dbReference type="NCBI Taxonomy" id="433657"/>
    <lineage>
        <taxon>Bacteria</taxon>
        <taxon>Bacillati</taxon>
        <taxon>Actinomycetota</taxon>
        <taxon>Actinomycetes</taxon>
        <taxon>Propionibacteriales</taxon>
        <taxon>Nocardioidaceae</taxon>
        <taxon>Nocardioides</taxon>
    </lineage>
</organism>
<comment type="caution">
    <text evidence="8">The sequence shown here is derived from an EMBL/GenBank/DDBJ whole genome shotgun (WGS) entry which is preliminary data.</text>
</comment>
<dbReference type="Gene3D" id="2.102.10.10">
    <property type="entry name" value="Rieske [2Fe-2S] iron-sulphur domain"/>
    <property type="match status" value="1"/>
</dbReference>
<dbReference type="GO" id="GO:0051213">
    <property type="term" value="F:dioxygenase activity"/>
    <property type="evidence" value="ECO:0007669"/>
    <property type="project" value="UniProtKB-KW"/>
</dbReference>
<dbReference type="PRINTS" id="PR00090">
    <property type="entry name" value="RNGDIOXGNASE"/>
</dbReference>
<comment type="cofactor">
    <cofactor evidence="1">
        <name>Fe cation</name>
        <dbReference type="ChEBI" id="CHEBI:24875"/>
    </cofactor>
</comment>
<dbReference type="SUPFAM" id="SSF55961">
    <property type="entry name" value="Bet v1-like"/>
    <property type="match status" value="1"/>
</dbReference>
<dbReference type="RefSeq" id="WP_344302518.1">
    <property type="nucleotide sequence ID" value="NZ_BAAAQQ010000002.1"/>
</dbReference>
<name>A0ABP5JKE2_9ACTN</name>
<dbReference type="PROSITE" id="PS51296">
    <property type="entry name" value="RIESKE"/>
    <property type="match status" value="1"/>
</dbReference>
<keyword evidence="4" id="KW-0560">Oxidoreductase</keyword>
<sequence length="372" mass="40780">MAQLEPALPRQMYVDESAWVHERERVLFASWACVGRVEDLGLDSPGRMAVVDVVGESVLLTRDDDGLHAAYNVCRHRGSQIVPTEPGAAPACSAAGALRCPYHSWTYALSGRLLRAPHTDGVEVDRDDFALHPVGVEEWAGFVFVHLTPSAAEPFADGVAKAAQNLGNYDMGSLVTGVTYSYDVAANWKVIAENYNECYHCGPVHPELVRLVPAFGGGGTSLEWDDGIPHREGAWTFTMSGTTNRLPLPRLSEAEKVRHKGELVYPNLMLSCSADHVAAFVLRPQSVARTRIDCHLLFARDAVAAADFDPSDAGDFWDLVNKQDWAICESVQRGMSSRAYTHGWFAPMEDDSADIRRWLLPRLAVETGGSDD</sequence>
<keyword evidence="8" id="KW-0223">Dioxygenase</keyword>
<proteinExistence type="predicted"/>
<dbReference type="Pfam" id="PF00355">
    <property type="entry name" value="Rieske"/>
    <property type="match status" value="1"/>
</dbReference>